<gene>
    <name evidence="1" type="ORF">S01H1_08664</name>
</gene>
<dbReference type="AlphaFoldDB" id="X0SSN4"/>
<organism evidence="1">
    <name type="scientific">marine sediment metagenome</name>
    <dbReference type="NCBI Taxonomy" id="412755"/>
    <lineage>
        <taxon>unclassified sequences</taxon>
        <taxon>metagenomes</taxon>
        <taxon>ecological metagenomes</taxon>
    </lineage>
</organism>
<evidence type="ECO:0000313" key="1">
    <source>
        <dbReference type="EMBL" id="GAF78156.1"/>
    </source>
</evidence>
<accession>X0SSN4</accession>
<sequence length="72" mass="8390">MQDLIDIPGKSNQHEQKHAFSPEHLFKDTGLPFINNKGAYGQKRDYKYNRTLGHETQSHKEIKKKVILANKE</sequence>
<name>X0SSN4_9ZZZZ</name>
<comment type="caution">
    <text evidence="1">The sequence shown here is derived from an EMBL/GenBank/DDBJ whole genome shotgun (WGS) entry which is preliminary data.</text>
</comment>
<protein>
    <submittedName>
        <fullName evidence="1">Uncharacterized protein</fullName>
    </submittedName>
</protein>
<reference evidence="1" key="1">
    <citation type="journal article" date="2014" name="Front. Microbiol.">
        <title>High frequency of phylogenetically diverse reductive dehalogenase-homologous genes in deep subseafloor sedimentary metagenomes.</title>
        <authorList>
            <person name="Kawai M."/>
            <person name="Futagami T."/>
            <person name="Toyoda A."/>
            <person name="Takaki Y."/>
            <person name="Nishi S."/>
            <person name="Hori S."/>
            <person name="Arai W."/>
            <person name="Tsubouchi T."/>
            <person name="Morono Y."/>
            <person name="Uchiyama I."/>
            <person name="Ito T."/>
            <person name="Fujiyama A."/>
            <person name="Inagaki F."/>
            <person name="Takami H."/>
        </authorList>
    </citation>
    <scope>NUCLEOTIDE SEQUENCE</scope>
    <source>
        <strain evidence="1">Expedition CK06-06</strain>
    </source>
</reference>
<proteinExistence type="predicted"/>
<dbReference type="EMBL" id="BARS01004434">
    <property type="protein sequence ID" value="GAF78156.1"/>
    <property type="molecule type" value="Genomic_DNA"/>
</dbReference>